<keyword evidence="15" id="KW-1185">Reference proteome</keyword>
<dbReference type="EC" id="2.1.2.1" evidence="11"/>
<feature type="binding site" evidence="11">
    <location>
        <begin position="121"/>
        <end position="123"/>
    </location>
    <ligand>
        <name>(6S)-5,6,7,8-tetrahydrofolate</name>
        <dbReference type="ChEBI" id="CHEBI:57453"/>
    </ligand>
</feature>
<dbReference type="GO" id="GO:0004372">
    <property type="term" value="F:glycine hydroxymethyltransferase activity"/>
    <property type="evidence" value="ECO:0007669"/>
    <property type="project" value="UniProtKB-UniRule"/>
</dbReference>
<evidence type="ECO:0000256" key="1">
    <source>
        <dbReference type="ARBA" id="ARBA00001528"/>
    </source>
</evidence>
<keyword evidence="10 11" id="KW-0663">Pyridoxal phosphate</keyword>
<reference evidence="14" key="1">
    <citation type="submission" date="2023-03" db="EMBL/GenBank/DDBJ databases">
        <title>Stygiobacter electus gen. nov., sp. nov., facultatively anaerobic thermotolerant bacterium of the class Ignavibacteria from a well of Yessentuki mineral water deposit.</title>
        <authorList>
            <person name="Podosokorskaya O.A."/>
            <person name="Elcheninov A.G."/>
            <person name="Petrova N.F."/>
            <person name="Zavarzina D.G."/>
            <person name="Kublanov I.V."/>
            <person name="Merkel A.Y."/>
        </authorList>
    </citation>
    <scope>NUCLEOTIDE SEQUENCE</scope>
    <source>
        <strain evidence="14">09-Me</strain>
    </source>
</reference>
<evidence type="ECO:0000259" key="13">
    <source>
        <dbReference type="Pfam" id="PF00464"/>
    </source>
</evidence>
<comment type="subcellular location">
    <subcellularLocation>
        <location evidence="3 11">Cytoplasm</location>
    </subcellularLocation>
</comment>
<dbReference type="InterPro" id="IPR001085">
    <property type="entry name" value="Ser_HO-MeTrfase"/>
</dbReference>
<comment type="similarity">
    <text evidence="4 11">Belongs to the SHMT family.</text>
</comment>
<dbReference type="SUPFAM" id="SSF53383">
    <property type="entry name" value="PLP-dependent transferases"/>
    <property type="match status" value="1"/>
</dbReference>
<evidence type="ECO:0000256" key="10">
    <source>
        <dbReference type="ARBA" id="ARBA00022898"/>
    </source>
</evidence>
<dbReference type="AlphaFoldDB" id="A0AAE3P3F2"/>
<dbReference type="InterPro" id="IPR049943">
    <property type="entry name" value="Ser_HO-MeTrfase-like"/>
</dbReference>
<evidence type="ECO:0000256" key="3">
    <source>
        <dbReference type="ARBA" id="ARBA00004496"/>
    </source>
</evidence>
<evidence type="ECO:0000256" key="11">
    <source>
        <dbReference type="HAMAP-Rule" id="MF_00051"/>
    </source>
</evidence>
<dbReference type="InterPro" id="IPR015422">
    <property type="entry name" value="PyrdxlP-dep_Trfase_small"/>
</dbReference>
<dbReference type="PANTHER" id="PTHR11680">
    <property type="entry name" value="SERINE HYDROXYMETHYLTRANSFERASE"/>
    <property type="match status" value="1"/>
</dbReference>
<dbReference type="InterPro" id="IPR015424">
    <property type="entry name" value="PyrdxlP-dep_Trfase"/>
</dbReference>
<evidence type="ECO:0000256" key="9">
    <source>
        <dbReference type="ARBA" id="ARBA00022679"/>
    </source>
</evidence>
<comment type="pathway">
    <text evidence="11">One-carbon metabolism; tetrahydrofolate interconversion.</text>
</comment>
<dbReference type="GO" id="GO:0035999">
    <property type="term" value="P:tetrahydrofolate interconversion"/>
    <property type="evidence" value="ECO:0007669"/>
    <property type="project" value="UniProtKB-UniRule"/>
</dbReference>
<evidence type="ECO:0000256" key="5">
    <source>
        <dbReference type="ARBA" id="ARBA00011738"/>
    </source>
</evidence>
<dbReference type="InterPro" id="IPR015421">
    <property type="entry name" value="PyrdxlP-dep_Trfase_major"/>
</dbReference>
<evidence type="ECO:0000256" key="2">
    <source>
        <dbReference type="ARBA" id="ARBA00001933"/>
    </source>
</evidence>
<protein>
    <recommendedName>
        <fullName evidence="11">Serine hydroxymethyltransferase</fullName>
        <shortName evidence="11">SHMT</shortName>
        <shortName evidence="11">Serine methylase</shortName>
        <ecNumber evidence="11">2.1.2.1</ecNumber>
    </recommendedName>
</protein>
<accession>A0AAE3P3F2</accession>
<feature type="binding site" evidence="11">
    <location>
        <position position="117"/>
    </location>
    <ligand>
        <name>(6S)-5,6,7,8-tetrahydrofolate</name>
        <dbReference type="ChEBI" id="CHEBI:57453"/>
    </ligand>
</feature>
<dbReference type="Proteomes" id="UP001221302">
    <property type="component" value="Unassembled WGS sequence"/>
</dbReference>
<comment type="caution">
    <text evidence="11">Lacks conserved residue(s) required for the propagation of feature annotation.</text>
</comment>
<organism evidence="14 15">
    <name type="scientific">Stygiobacter electus</name>
    <dbReference type="NCBI Taxonomy" id="3032292"/>
    <lineage>
        <taxon>Bacteria</taxon>
        <taxon>Pseudomonadati</taxon>
        <taxon>Ignavibacteriota</taxon>
        <taxon>Ignavibacteria</taxon>
        <taxon>Ignavibacteriales</taxon>
        <taxon>Melioribacteraceae</taxon>
        <taxon>Stygiobacter</taxon>
    </lineage>
</organism>
<dbReference type="PANTHER" id="PTHR11680:SF35">
    <property type="entry name" value="SERINE HYDROXYMETHYLTRANSFERASE 1"/>
    <property type="match status" value="1"/>
</dbReference>
<comment type="catalytic activity">
    <reaction evidence="1 11">
        <text>(6R)-5,10-methylene-5,6,7,8-tetrahydrofolate + glycine + H2O = (6S)-5,6,7,8-tetrahydrofolate + L-serine</text>
        <dbReference type="Rhea" id="RHEA:15481"/>
        <dbReference type="ChEBI" id="CHEBI:15377"/>
        <dbReference type="ChEBI" id="CHEBI:15636"/>
        <dbReference type="ChEBI" id="CHEBI:33384"/>
        <dbReference type="ChEBI" id="CHEBI:57305"/>
        <dbReference type="ChEBI" id="CHEBI:57453"/>
        <dbReference type="EC" id="2.1.2.1"/>
    </reaction>
</comment>
<dbReference type="GO" id="GO:0030170">
    <property type="term" value="F:pyridoxal phosphate binding"/>
    <property type="evidence" value="ECO:0007669"/>
    <property type="project" value="UniProtKB-UniRule"/>
</dbReference>
<dbReference type="HAMAP" id="MF_00051">
    <property type="entry name" value="SHMT"/>
    <property type="match status" value="1"/>
</dbReference>
<evidence type="ECO:0000256" key="6">
    <source>
        <dbReference type="ARBA" id="ARBA00022490"/>
    </source>
</evidence>
<evidence type="ECO:0000256" key="4">
    <source>
        <dbReference type="ARBA" id="ARBA00006376"/>
    </source>
</evidence>
<comment type="caution">
    <text evidence="14">The sequence shown here is derived from an EMBL/GenBank/DDBJ whole genome shotgun (WGS) entry which is preliminary data.</text>
</comment>
<keyword evidence="8 11" id="KW-0028">Amino-acid biosynthesis</keyword>
<proteinExistence type="inferred from homology"/>
<evidence type="ECO:0000256" key="8">
    <source>
        <dbReference type="ARBA" id="ARBA00022605"/>
    </source>
</evidence>
<evidence type="ECO:0000313" key="14">
    <source>
        <dbReference type="EMBL" id="MDF1612413.1"/>
    </source>
</evidence>
<keyword evidence="7 11" id="KW-0554">One-carbon metabolism</keyword>
<comment type="function">
    <text evidence="11">Catalyzes the reversible interconversion of serine and glycine with tetrahydrofolate (THF) serving as the one-carbon carrier. This reaction serves as the major source of one-carbon groups required for the biosynthesis of purines, thymidylate, methionine, and other important biomolecules. Also exhibits THF-independent aldolase activity toward beta-hydroxyamino acids, producing glycine and aldehydes, via a retro-aldol mechanism.</text>
</comment>
<dbReference type="InterPro" id="IPR019798">
    <property type="entry name" value="Ser_HO-MeTrfase_PLP_BS"/>
</dbReference>
<dbReference type="GO" id="GO:0019264">
    <property type="term" value="P:glycine biosynthetic process from serine"/>
    <property type="evidence" value="ECO:0007669"/>
    <property type="project" value="UniProtKB-UniRule"/>
</dbReference>
<gene>
    <name evidence="11" type="primary">glyA</name>
    <name evidence="14" type="ORF">P0M35_09640</name>
</gene>
<keyword evidence="9 11" id="KW-0808">Transferase</keyword>
<dbReference type="EMBL" id="JARGDL010000013">
    <property type="protein sequence ID" value="MDF1612413.1"/>
    <property type="molecule type" value="Genomic_DNA"/>
</dbReference>
<evidence type="ECO:0000256" key="12">
    <source>
        <dbReference type="PIRSR" id="PIRSR000412-50"/>
    </source>
</evidence>
<dbReference type="FunFam" id="3.90.1150.10:FF:000003">
    <property type="entry name" value="Serine hydroxymethyltransferase"/>
    <property type="match status" value="1"/>
</dbReference>
<dbReference type="PIRSF" id="PIRSF000412">
    <property type="entry name" value="SHMT"/>
    <property type="match status" value="1"/>
</dbReference>
<evidence type="ECO:0000256" key="7">
    <source>
        <dbReference type="ARBA" id="ARBA00022563"/>
    </source>
</evidence>
<dbReference type="GO" id="GO:0005829">
    <property type="term" value="C:cytosol"/>
    <property type="evidence" value="ECO:0007669"/>
    <property type="project" value="TreeGrafter"/>
</dbReference>
<comment type="cofactor">
    <cofactor evidence="2 11 12">
        <name>pyridoxal 5'-phosphate</name>
        <dbReference type="ChEBI" id="CHEBI:597326"/>
    </cofactor>
</comment>
<dbReference type="RefSeq" id="WP_321536184.1">
    <property type="nucleotide sequence ID" value="NZ_JARGDL010000013.1"/>
</dbReference>
<dbReference type="Gene3D" id="3.90.1150.10">
    <property type="entry name" value="Aspartate Aminotransferase, domain 1"/>
    <property type="match status" value="1"/>
</dbReference>
<feature type="domain" description="Serine hydroxymethyltransferase-like" evidence="13">
    <location>
        <begin position="6"/>
        <end position="397"/>
    </location>
</feature>
<dbReference type="CDD" id="cd00378">
    <property type="entry name" value="SHMT"/>
    <property type="match status" value="1"/>
</dbReference>
<comment type="pathway">
    <text evidence="11">Amino-acid biosynthesis; glycine biosynthesis; glycine from L-serine: step 1/1.</text>
</comment>
<dbReference type="NCBIfam" id="NF000586">
    <property type="entry name" value="PRK00011.1"/>
    <property type="match status" value="1"/>
</dbReference>
<dbReference type="FunFam" id="3.40.640.10:FF:000001">
    <property type="entry name" value="Serine hydroxymethyltransferase"/>
    <property type="match status" value="1"/>
</dbReference>
<evidence type="ECO:0000313" key="15">
    <source>
        <dbReference type="Proteomes" id="UP001221302"/>
    </source>
</evidence>
<comment type="subunit">
    <text evidence="5 11">Homodimer.</text>
</comment>
<dbReference type="Pfam" id="PF00464">
    <property type="entry name" value="SHMT"/>
    <property type="match status" value="1"/>
</dbReference>
<name>A0AAE3P3F2_9BACT</name>
<dbReference type="PROSITE" id="PS00096">
    <property type="entry name" value="SHMT"/>
    <property type="match status" value="1"/>
</dbReference>
<feature type="binding site" evidence="11">
    <location>
        <begin position="366"/>
        <end position="368"/>
    </location>
    <ligand>
        <name>(6S)-5,6,7,8-tetrahydrofolate</name>
        <dbReference type="ChEBI" id="CHEBI:57453"/>
    </ligand>
</feature>
<keyword evidence="6 11" id="KW-0963">Cytoplasm</keyword>
<feature type="modified residue" description="N6-(pyridoxal phosphate)lysine" evidence="11 12">
    <location>
        <position position="226"/>
    </location>
</feature>
<dbReference type="InterPro" id="IPR039429">
    <property type="entry name" value="SHMT-like_dom"/>
</dbReference>
<dbReference type="Gene3D" id="3.40.640.10">
    <property type="entry name" value="Type I PLP-dependent aspartate aminotransferase-like (Major domain)"/>
    <property type="match status" value="1"/>
</dbReference>
<sequence>MNNYLEKDQEIFNVSKLELQRQESHLELIASENFVSLAVLEAAGSVLTNKYAEGYPGKRYYGGCEFVDMAEEIARQRLKKLFNAEHVNVQPHSGSQANMAVYMSLLKPGDTILGLSLDHGGHLTHGSLVNFSGQIYRSVGYTLNKETKLLDYNLIEDLAKKEKPKLIVMGASAYSRDWDYAKFREIADKVGALLMMDMAHPAGLIAKGLLNNPIPYCDVVTSTTHKTLRGPRGGIILIGKDRENPFGIKTLKGDRLKLMSEIIDGMVMPGIQGGPLMHIIMAKAVAFGEALSDSFKNYAEQIIKNSKTLASELMNYGYDIVSGGTDNHLMLVDLTNKNLSGKKVEVALGLAGITVNKNMIPFDTKSPFVTSGIRIGTPAVTTRGMKENEMKLIANFINRAINNIENEQELSNIKKDVAELCSKFPLYPELK</sequence>
<feature type="site" description="Plays an important role in substrate specificity" evidence="11">
    <location>
        <position position="225"/>
    </location>
</feature>